<comment type="caution">
    <text evidence="4">The sequence shown here is derived from an EMBL/GenBank/DDBJ whole genome shotgun (WGS) entry which is preliminary data.</text>
</comment>
<dbReference type="InterPro" id="IPR014751">
    <property type="entry name" value="XRCC4-like_C"/>
</dbReference>
<reference evidence="4" key="1">
    <citation type="journal article" date="2020" name="BMC Genomics">
        <title>Correction to: Identification and distribution of gene clusters required for synthesis of sphingolipid metabolism inhibitors in diverse species of the filamentous fungus Fusarium.</title>
        <authorList>
            <person name="Kim H.S."/>
            <person name="Lohmar J.M."/>
            <person name="Busman M."/>
            <person name="Brown D.W."/>
            <person name="Naumann T.A."/>
            <person name="Divon H.H."/>
            <person name="Lysoe E."/>
            <person name="Uhlig S."/>
            <person name="Proctor R.H."/>
        </authorList>
    </citation>
    <scope>NUCLEOTIDE SEQUENCE</scope>
    <source>
        <strain evidence="4">NRRL 22465</strain>
    </source>
</reference>
<feature type="domain" description="XRCC4 coiled-coil" evidence="3">
    <location>
        <begin position="158"/>
        <end position="196"/>
    </location>
</feature>
<feature type="compositionally biased region" description="Polar residues" evidence="2">
    <location>
        <begin position="302"/>
        <end position="311"/>
    </location>
</feature>
<dbReference type="SUPFAM" id="SSF58022">
    <property type="entry name" value="XRCC4, C-terminal oligomerization domain"/>
    <property type="match status" value="1"/>
</dbReference>
<evidence type="ECO:0000256" key="1">
    <source>
        <dbReference type="SAM" id="Coils"/>
    </source>
</evidence>
<name>A0A8H4UVQ7_9HYPO</name>
<feature type="region of interest" description="Disordered" evidence="2">
    <location>
        <begin position="207"/>
        <end position="358"/>
    </location>
</feature>
<reference evidence="4" key="2">
    <citation type="submission" date="2020-05" db="EMBL/GenBank/DDBJ databases">
        <authorList>
            <person name="Kim H.-S."/>
            <person name="Proctor R.H."/>
            <person name="Brown D.W."/>
        </authorList>
    </citation>
    <scope>NUCLEOTIDE SEQUENCE</scope>
    <source>
        <strain evidence="4">NRRL 22465</strain>
    </source>
</reference>
<sequence length="358" mass="38977">MAKTRVLRFARSDDNSTFVLLQVTPKGSNPLDLKLVGTEGEAPYVASLKHDRVVSLRVKNCPASESEWQKILEKLFQQEPLPDIQATATVQSEKSISITFRKEIQGITQRLGAITLNHDPDEAIELFEWCGAAVETAVASKQVVAELTVKSSDAEAAVTQLQSQLEELIKAKEADETTLLRKFRDLLNEKKVKIREQQQVLASESFNASMPGHSQSSQPTEPQPETPKKAPKKPARQAVKSRTSKRKAPASKSVEESEGEDVQAMEIDNVKQEADDTDPGNTTEATASVASDDEDEDVGVLFSSSQQQAMSGQKEVKQTPPKAAEEPPPPRALPFTAKKPAKPAPKPAGSETGSDDEL</sequence>
<evidence type="ECO:0000313" key="4">
    <source>
        <dbReference type="EMBL" id="KAF4984679.1"/>
    </source>
</evidence>
<dbReference type="Pfam" id="PF21924">
    <property type="entry name" value="XRCC4_CC"/>
    <property type="match status" value="1"/>
</dbReference>
<dbReference type="OrthoDB" id="8064436at2759"/>
<dbReference type="InterPro" id="IPR053962">
    <property type="entry name" value="XRCC4_CC"/>
</dbReference>
<accession>A0A8H4UVQ7</accession>
<dbReference type="EMBL" id="JABEYC010000008">
    <property type="protein sequence ID" value="KAF4984679.1"/>
    <property type="molecule type" value="Genomic_DNA"/>
</dbReference>
<evidence type="ECO:0000256" key="2">
    <source>
        <dbReference type="SAM" id="MobiDB-lite"/>
    </source>
</evidence>
<feature type="coiled-coil region" evidence="1">
    <location>
        <begin position="144"/>
        <end position="178"/>
    </location>
</feature>
<dbReference type="PANTHER" id="PTHR42067:SF1">
    <property type="entry name" value="MITOTIC APPARATUS PROTEIN P62"/>
    <property type="match status" value="1"/>
</dbReference>
<protein>
    <recommendedName>
        <fullName evidence="3">XRCC4 coiled-coil domain-containing protein</fullName>
    </recommendedName>
</protein>
<organism evidence="4 5">
    <name type="scientific">Fusarium zealandicum</name>
    <dbReference type="NCBI Taxonomy" id="1053134"/>
    <lineage>
        <taxon>Eukaryota</taxon>
        <taxon>Fungi</taxon>
        <taxon>Dikarya</taxon>
        <taxon>Ascomycota</taxon>
        <taxon>Pezizomycotina</taxon>
        <taxon>Sordariomycetes</taxon>
        <taxon>Hypocreomycetidae</taxon>
        <taxon>Hypocreales</taxon>
        <taxon>Nectriaceae</taxon>
        <taxon>Fusarium</taxon>
        <taxon>Fusarium staphyleae species complex</taxon>
    </lineage>
</organism>
<feature type="compositionally biased region" description="Polar residues" evidence="2">
    <location>
        <begin position="279"/>
        <end position="289"/>
    </location>
</feature>
<dbReference type="PANTHER" id="PTHR42067">
    <property type="entry name" value="YALI0C15378P"/>
    <property type="match status" value="1"/>
</dbReference>
<keyword evidence="1" id="KW-0175">Coiled coil</keyword>
<keyword evidence="5" id="KW-1185">Reference proteome</keyword>
<dbReference type="Proteomes" id="UP000635477">
    <property type="component" value="Unassembled WGS sequence"/>
</dbReference>
<proteinExistence type="predicted"/>
<evidence type="ECO:0000259" key="3">
    <source>
        <dbReference type="Pfam" id="PF21924"/>
    </source>
</evidence>
<gene>
    <name evidence="4" type="ORF">FZEAL_195</name>
</gene>
<feature type="compositionally biased region" description="Polar residues" evidence="2">
    <location>
        <begin position="207"/>
        <end position="217"/>
    </location>
</feature>
<dbReference type="Gene3D" id="1.20.5.370">
    <property type="match status" value="1"/>
</dbReference>
<dbReference type="AlphaFoldDB" id="A0A8H4UVQ7"/>
<evidence type="ECO:0000313" key="5">
    <source>
        <dbReference type="Proteomes" id="UP000635477"/>
    </source>
</evidence>